<dbReference type="Proteomes" id="UP000234460">
    <property type="component" value="Chromosome LMANV2"/>
</dbReference>
<evidence type="ECO:0000313" key="1">
    <source>
        <dbReference type="EMBL" id="SOR62125.1"/>
    </source>
</evidence>
<sequence length="41" mass="5221">MIHQKQRKSQDTFFMLRFMDITQIKKLFNYKNTIIFNIYYI</sequence>
<accession>A0AAQ1SP48</accession>
<organism evidence="1 2">
    <name type="scientific">Leptospira interrogans serovar Manilae</name>
    <dbReference type="NCBI Taxonomy" id="214675"/>
    <lineage>
        <taxon>Bacteria</taxon>
        <taxon>Pseudomonadati</taxon>
        <taxon>Spirochaetota</taxon>
        <taxon>Spirochaetia</taxon>
        <taxon>Leptospirales</taxon>
        <taxon>Leptospiraceae</taxon>
        <taxon>Leptospira</taxon>
    </lineage>
</organism>
<dbReference type="EMBL" id="OEJX01000034">
    <property type="protein sequence ID" value="SOR62125.1"/>
    <property type="molecule type" value="Genomic_DNA"/>
</dbReference>
<comment type="caution">
    <text evidence="1">The sequence shown here is derived from an EMBL/GenBank/DDBJ whole genome shotgun (WGS) entry which is preliminary data.</text>
</comment>
<proteinExistence type="predicted"/>
<evidence type="ECO:0000313" key="2">
    <source>
        <dbReference type="Proteomes" id="UP000234460"/>
    </source>
</evidence>
<gene>
    <name evidence="1" type="ORF">LMANV2_40017</name>
</gene>
<dbReference type="AlphaFoldDB" id="A0AAQ1SP48"/>
<reference evidence="1 2" key="1">
    <citation type="submission" date="2017-11" db="EMBL/GenBank/DDBJ databases">
        <authorList>
            <person name="Lechat P."/>
        </authorList>
    </citation>
    <scope>NUCLEOTIDE SEQUENCE [LARGE SCALE GENOMIC DNA]</scope>
    <source>
        <strain evidence="1">L495</strain>
    </source>
</reference>
<name>A0AAQ1SP48_LEPIR</name>
<protein>
    <submittedName>
        <fullName evidence="1">Uncharacterized protein</fullName>
    </submittedName>
</protein>